<sequence length="812" mass="90415">MTRRLLCLHGHFYQPPRENPWIEAIEVQDSAEPFHDWNERIAAECYGPNGAARLKNADDRIVEIVNNYLHLSFNFGPTLLAWLERHRPEVYAHVVEADARSLEGRGHGNAIAQGYSHSILPLASPRDRRTQIRWGIADFRRRFHRAPEGFWLPETAADTATLAMLADEGIRFTILSPYQATRVRAPDGEWVDATGARFDPTRPYRVRLGAKELVLFFYDGHIARDLAFGEALVSPERLLARLEGGFDPGRAHDEILSIAFDGETLGHHRKGGDETLAAALRAAGRRPDLEIVNLGQALDRIPVEWEAEIVEGSSWSCAHGVERWRSDCGCNAGGPPGWNQAWRAPLREALDVLRGKLDGIFEREAAALFPEPWRTRDRYVDLVLDPERQDADDLLRREAGRPLTSDEVGRALRLLELERHALLMYTSCGWFFSELSGIETVQILRYAARAIQLARDLVGLDLEPAFEAALARAPSNEPALRDGRRVYQVLVKPSVVTLEGVGAHLAIASSVRPLPDAGRTFCYTYRLEGRRSTQSGPVSIALGRLQLESVLTRETLDALYCVLHFGAADFRCGLSPYRGPAHAQEVEAALLGRPHAQPLSHLLREVDRHFPGRDYGLGDLFLDERRAVAEVLLEGTMERYEDDYLEIFEDNRRLMEFLHDIDSPVPGPLRVAADVTLTRRLLRVTGAARAGDIDLASAEAELTATAELARRLGAHLHLAAVRHDVRELVEGRLAALLAGRSPGARATELAAILDLAKRLGLELDLWDAQNKLWAWAGSTLVTVDRAAAADLARHLWFDEETLLARAGFAAEG</sequence>
<dbReference type="InterPro" id="IPR011330">
    <property type="entry name" value="Glyco_hydro/deAcase_b/a-brl"/>
</dbReference>
<evidence type="ECO:0000313" key="5">
    <source>
        <dbReference type="EMBL" id="BDG01027.1"/>
    </source>
</evidence>
<evidence type="ECO:0000313" key="6">
    <source>
        <dbReference type="Proteomes" id="UP001162891"/>
    </source>
</evidence>
<dbReference type="GO" id="GO:0016787">
    <property type="term" value="F:hydrolase activity"/>
    <property type="evidence" value="ECO:0007669"/>
    <property type="project" value="UniProtKB-KW"/>
</dbReference>
<keyword evidence="5" id="KW-0378">Hydrolase</keyword>
<evidence type="ECO:0000259" key="4">
    <source>
        <dbReference type="Pfam" id="PF03065"/>
    </source>
</evidence>
<organism evidence="5 6">
    <name type="scientific">Anaeromyxobacter oryzae</name>
    <dbReference type="NCBI Taxonomy" id="2918170"/>
    <lineage>
        <taxon>Bacteria</taxon>
        <taxon>Pseudomonadati</taxon>
        <taxon>Myxococcota</taxon>
        <taxon>Myxococcia</taxon>
        <taxon>Myxococcales</taxon>
        <taxon>Cystobacterineae</taxon>
        <taxon>Anaeromyxobacteraceae</taxon>
        <taxon>Anaeromyxobacter</taxon>
    </lineage>
</organism>
<keyword evidence="2 3" id="KW-0119">Carbohydrate metabolism</keyword>
<dbReference type="Proteomes" id="UP001162891">
    <property type="component" value="Chromosome"/>
</dbReference>
<dbReference type="InterPro" id="IPR004300">
    <property type="entry name" value="Glyco_hydro_57_N"/>
</dbReference>
<protein>
    <submittedName>
        <fullName evidence="5">Glycoside hydrolase</fullName>
    </submittedName>
</protein>
<dbReference type="InterPro" id="IPR052046">
    <property type="entry name" value="GH57_Enzymes"/>
</dbReference>
<gene>
    <name evidence="5" type="ORF">AMOR_00230</name>
</gene>
<dbReference type="SUPFAM" id="SSF88713">
    <property type="entry name" value="Glycoside hydrolase/deacetylase"/>
    <property type="match status" value="1"/>
</dbReference>
<keyword evidence="6" id="KW-1185">Reference proteome</keyword>
<dbReference type="PANTHER" id="PTHR36306:SF3">
    <property type="entry name" value="GLYCOSIDE HYDROLASE FAMILY 57"/>
    <property type="match status" value="1"/>
</dbReference>
<dbReference type="InterPro" id="IPR027291">
    <property type="entry name" value="Glyco_hydro_38_N_sf"/>
</dbReference>
<dbReference type="EMBL" id="AP025591">
    <property type="protein sequence ID" value="BDG01027.1"/>
    <property type="molecule type" value="Genomic_DNA"/>
</dbReference>
<feature type="domain" description="Glycoside hydrolase family 57 N-terminal" evidence="4">
    <location>
        <begin position="71"/>
        <end position="277"/>
    </location>
</feature>
<evidence type="ECO:0000256" key="3">
    <source>
        <dbReference type="RuleBase" id="RU361196"/>
    </source>
</evidence>
<reference evidence="6" key="1">
    <citation type="journal article" date="2022" name="Int. J. Syst. Evol. Microbiol.">
        <title>Anaeromyxobacter oryzae sp. nov., Anaeromyxobacter diazotrophicus sp. nov. and Anaeromyxobacter paludicola sp. nov., isolated from paddy soils.</title>
        <authorList>
            <person name="Itoh H."/>
            <person name="Xu Z."/>
            <person name="Mise K."/>
            <person name="Masuda Y."/>
            <person name="Ushijima N."/>
            <person name="Hayakawa C."/>
            <person name="Shiratori Y."/>
            <person name="Senoo K."/>
        </authorList>
    </citation>
    <scope>NUCLEOTIDE SEQUENCE [LARGE SCALE GENOMIC DNA]</scope>
    <source>
        <strain evidence="6">Red232</strain>
    </source>
</reference>
<dbReference type="InterPro" id="IPR021923">
    <property type="entry name" value="DUF3536"/>
</dbReference>
<proteinExistence type="inferred from homology"/>
<dbReference type="Gene3D" id="3.20.110.10">
    <property type="entry name" value="Glycoside hydrolase 38, N terminal domain"/>
    <property type="match status" value="2"/>
</dbReference>
<dbReference type="CDD" id="cd10797">
    <property type="entry name" value="GH57N_APU_like_1"/>
    <property type="match status" value="1"/>
</dbReference>
<dbReference type="PANTHER" id="PTHR36306">
    <property type="entry name" value="ALPHA-AMYLASE-RELATED-RELATED"/>
    <property type="match status" value="1"/>
</dbReference>
<name>A0ABM7WNI9_9BACT</name>
<dbReference type="Pfam" id="PF12055">
    <property type="entry name" value="DUF3536"/>
    <property type="match status" value="1"/>
</dbReference>
<comment type="similarity">
    <text evidence="1 3">Belongs to the glycosyl hydrolase 57 family.</text>
</comment>
<dbReference type="Pfam" id="PF03065">
    <property type="entry name" value="Glyco_hydro_57"/>
    <property type="match status" value="1"/>
</dbReference>
<evidence type="ECO:0000256" key="1">
    <source>
        <dbReference type="ARBA" id="ARBA00006821"/>
    </source>
</evidence>
<dbReference type="RefSeq" id="WP_248357384.1">
    <property type="nucleotide sequence ID" value="NZ_AP025591.1"/>
</dbReference>
<accession>A0ABM7WNI9</accession>
<evidence type="ECO:0000256" key="2">
    <source>
        <dbReference type="ARBA" id="ARBA00023277"/>
    </source>
</evidence>